<protein>
    <recommendedName>
        <fullName evidence="2">histidine kinase</fullName>
        <ecNumber evidence="2">2.7.13.3</ecNumber>
    </recommendedName>
</protein>
<dbReference type="SMART" id="SM00387">
    <property type="entry name" value="HATPase_c"/>
    <property type="match status" value="1"/>
</dbReference>
<evidence type="ECO:0000313" key="7">
    <source>
        <dbReference type="Proteomes" id="UP001431449"/>
    </source>
</evidence>
<comment type="caution">
    <text evidence="6">The sequence shown here is derived from an EMBL/GenBank/DDBJ whole genome shotgun (WGS) entry which is preliminary data.</text>
</comment>
<dbReference type="EMBL" id="JALNMH010000004">
    <property type="protein sequence ID" value="MCK7593265.1"/>
    <property type="molecule type" value="Genomic_DNA"/>
</dbReference>
<dbReference type="CDD" id="cd00075">
    <property type="entry name" value="HATPase"/>
    <property type="match status" value="1"/>
</dbReference>
<keyword evidence="7" id="KW-1185">Reference proteome</keyword>
<dbReference type="Gene3D" id="3.30.565.10">
    <property type="entry name" value="Histidine kinase-like ATPase, C-terminal domain"/>
    <property type="match status" value="1"/>
</dbReference>
<dbReference type="SUPFAM" id="SSF55874">
    <property type="entry name" value="ATPase domain of HSP90 chaperone/DNA topoisomerase II/histidine kinase"/>
    <property type="match status" value="1"/>
</dbReference>
<dbReference type="InterPro" id="IPR003661">
    <property type="entry name" value="HisK_dim/P_dom"/>
</dbReference>
<dbReference type="Proteomes" id="UP001431449">
    <property type="component" value="Unassembled WGS sequence"/>
</dbReference>
<dbReference type="Gene3D" id="1.10.287.130">
    <property type="match status" value="1"/>
</dbReference>
<dbReference type="PANTHER" id="PTHR43547">
    <property type="entry name" value="TWO-COMPONENT HISTIDINE KINASE"/>
    <property type="match status" value="1"/>
</dbReference>
<dbReference type="CDD" id="cd00082">
    <property type="entry name" value="HisKA"/>
    <property type="match status" value="1"/>
</dbReference>
<dbReference type="EC" id="2.7.13.3" evidence="2"/>
<organism evidence="6 7">
    <name type="scientific">Pseudomarimonas salicorniae</name>
    <dbReference type="NCBI Taxonomy" id="2933270"/>
    <lineage>
        <taxon>Bacteria</taxon>
        <taxon>Pseudomonadati</taxon>
        <taxon>Pseudomonadota</taxon>
        <taxon>Gammaproteobacteria</taxon>
        <taxon>Lysobacterales</taxon>
        <taxon>Lysobacteraceae</taxon>
        <taxon>Pseudomarimonas</taxon>
    </lineage>
</organism>
<keyword evidence="3" id="KW-0597">Phosphoprotein</keyword>
<dbReference type="SMART" id="SM00388">
    <property type="entry name" value="HisKA"/>
    <property type="match status" value="1"/>
</dbReference>
<accession>A0ABT0GGW0</accession>
<feature type="region of interest" description="Disordered" evidence="4">
    <location>
        <begin position="164"/>
        <end position="183"/>
    </location>
</feature>
<feature type="domain" description="Histidine kinase" evidence="5">
    <location>
        <begin position="16"/>
        <end position="228"/>
    </location>
</feature>
<evidence type="ECO:0000256" key="3">
    <source>
        <dbReference type="ARBA" id="ARBA00022553"/>
    </source>
</evidence>
<evidence type="ECO:0000259" key="5">
    <source>
        <dbReference type="PROSITE" id="PS50109"/>
    </source>
</evidence>
<gene>
    <name evidence="6" type="ORF">M0G41_06225</name>
</gene>
<name>A0ABT0GGW0_9GAMM</name>
<evidence type="ECO:0000256" key="2">
    <source>
        <dbReference type="ARBA" id="ARBA00012438"/>
    </source>
</evidence>
<evidence type="ECO:0000256" key="4">
    <source>
        <dbReference type="SAM" id="MobiDB-lite"/>
    </source>
</evidence>
<dbReference type="SUPFAM" id="SSF47384">
    <property type="entry name" value="Homodimeric domain of signal transducing histidine kinase"/>
    <property type="match status" value="1"/>
</dbReference>
<dbReference type="PANTHER" id="PTHR43547:SF2">
    <property type="entry name" value="HYBRID SIGNAL TRANSDUCTION HISTIDINE KINASE C"/>
    <property type="match status" value="1"/>
</dbReference>
<dbReference type="InterPro" id="IPR036097">
    <property type="entry name" value="HisK_dim/P_sf"/>
</dbReference>
<dbReference type="InterPro" id="IPR036890">
    <property type="entry name" value="HATPase_C_sf"/>
</dbReference>
<dbReference type="InterPro" id="IPR003594">
    <property type="entry name" value="HATPase_dom"/>
</dbReference>
<reference evidence="6" key="1">
    <citation type="submission" date="2022-04" db="EMBL/GenBank/DDBJ databases">
        <title>Lysobacter sp. CAU 1642 isolated from sea sand.</title>
        <authorList>
            <person name="Kim W."/>
        </authorList>
    </citation>
    <scope>NUCLEOTIDE SEQUENCE</scope>
    <source>
        <strain evidence="6">CAU 1642</strain>
    </source>
</reference>
<dbReference type="GO" id="GO:0016301">
    <property type="term" value="F:kinase activity"/>
    <property type="evidence" value="ECO:0007669"/>
    <property type="project" value="UniProtKB-KW"/>
</dbReference>
<keyword evidence="6" id="KW-0418">Kinase</keyword>
<comment type="catalytic activity">
    <reaction evidence="1">
        <text>ATP + protein L-histidine = ADP + protein N-phospho-L-histidine.</text>
        <dbReference type="EC" id="2.7.13.3"/>
    </reaction>
</comment>
<dbReference type="Pfam" id="PF02518">
    <property type="entry name" value="HATPase_c"/>
    <property type="match status" value="1"/>
</dbReference>
<proteinExistence type="predicted"/>
<dbReference type="RefSeq" id="WP_248206568.1">
    <property type="nucleotide sequence ID" value="NZ_JALNMH010000004.1"/>
</dbReference>
<evidence type="ECO:0000313" key="6">
    <source>
        <dbReference type="EMBL" id="MCK7593265.1"/>
    </source>
</evidence>
<dbReference type="Pfam" id="PF00512">
    <property type="entry name" value="HisKA"/>
    <property type="match status" value="1"/>
</dbReference>
<dbReference type="PROSITE" id="PS50109">
    <property type="entry name" value="HIS_KIN"/>
    <property type="match status" value="1"/>
</dbReference>
<sequence>MAEPKNTPWDPRWLSRLSHDLRNELVPLRTATDLLGRGRLDPEGQREMVGMIDRQTRRLVRMLEDLSEYGHALAHHTSPRRERHELALIIDNALGQVEGAARAAGHDLAAELPDDPLEVDGDANRLTTLLRRLLDNALRFTPAGGRIRLRLRREGDQAVLTVADSGPGIPEPEREAAFGPPLEQRDATGLGLSLTLARRCAEDHGGSLRAEQDPDLGGAALILTLPLA</sequence>
<evidence type="ECO:0000256" key="1">
    <source>
        <dbReference type="ARBA" id="ARBA00000085"/>
    </source>
</evidence>
<keyword evidence="6" id="KW-0808">Transferase</keyword>
<dbReference type="InterPro" id="IPR005467">
    <property type="entry name" value="His_kinase_dom"/>
</dbReference>